<dbReference type="AlphaFoldDB" id="A0A0A9H0Y1"/>
<dbReference type="EMBL" id="GBRH01168452">
    <property type="protein sequence ID" value="JAE29444.1"/>
    <property type="molecule type" value="Transcribed_RNA"/>
</dbReference>
<evidence type="ECO:0000313" key="1">
    <source>
        <dbReference type="EMBL" id="JAE29444.1"/>
    </source>
</evidence>
<protein>
    <submittedName>
        <fullName evidence="1">Uncharacterized protein</fullName>
    </submittedName>
</protein>
<reference evidence="1" key="1">
    <citation type="submission" date="2014-09" db="EMBL/GenBank/DDBJ databases">
        <authorList>
            <person name="Magalhaes I.L.F."/>
            <person name="Oliveira U."/>
            <person name="Santos F.R."/>
            <person name="Vidigal T.H.D.A."/>
            <person name="Brescovit A.D."/>
            <person name="Santos A.J."/>
        </authorList>
    </citation>
    <scope>NUCLEOTIDE SEQUENCE</scope>
    <source>
        <tissue evidence="1">Shoot tissue taken approximately 20 cm above the soil surface</tissue>
    </source>
</reference>
<accession>A0A0A9H0Y1</accession>
<name>A0A0A9H0Y1_ARUDO</name>
<organism evidence="1">
    <name type="scientific">Arundo donax</name>
    <name type="common">Giant reed</name>
    <name type="synonym">Donax arundinaceus</name>
    <dbReference type="NCBI Taxonomy" id="35708"/>
    <lineage>
        <taxon>Eukaryota</taxon>
        <taxon>Viridiplantae</taxon>
        <taxon>Streptophyta</taxon>
        <taxon>Embryophyta</taxon>
        <taxon>Tracheophyta</taxon>
        <taxon>Spermatophyta</taxon>
        <taxon>Magnoliopsida</taxon>
        <taxon>Liliopsida</taxon>
        <taxon>Poales</taxon>
        <taxon>Poaceae</taxon>
        <taxon>PACMAD clade</taxon>
        <taxon>Arundinoideae</taxon>
        <taxon>Arundineae</taxon>
        <taxon>Arundo</taxon>
    </lineage>
</organism>
<reference evidence="1" key="2">
    <citation type="journal article" date="2015" name="Data Brief">
        <title>Shoot transcriptome of the giant reed, Arundo donax.</title>
        <authorList>
            <person name="Barrero R.A."/>
            <person name="Guerrero F.D."/>
            <person name="Moolhuijzen P."/>
            <person name="Goolsby J.A."/>
            <person name="Tidwell J."/>
            <person name="Bellgard S.E."/>
            <person name="Bellgard M.I."/>
        </authorList>
    </citation>
    <scope>NUCLEOTIDE SEQUENCE</scope>
    <source>
        <tissue evidence="1">Shoot tissue taken approximately 20 cm above the soil surface</tissue>
    </source>
</reference>
<sequence>MFCRGRRYLVWQRFVRTGAVVAGHACLCSACLSSDIQLEMAHCEW</sequence>
<proteinExistence type="predicted"/>